<feature type="region of interest" description="Disordered" evidence="1">
    <location>
        <begin position="1"/>
        <end position="99"/>
    </location>
</feature>
<name>W8ABM5_CERCA</name>
<dbReference type="AlphaFoldDB" id="W8ABM5"/>
<protein>
    <submittedName>
        <fullName evidence="2">Uncharacterized protein</fullName>
    </submittedName>
</protein>
<organism evidence="2">
    <name type="scientific">Ceratitis capitata</name>
    <name type="common">Mediterranean fruit fly</name>
    <name type="synonym">Tephritis capitata</name>
    <dbReference type="NCBI Taxonomy" id="7213"/>
    <lineage>
        <taxon>Eukaryota</taxon>
        <taxon>Metazoa</taxon>
        <taxon>Ecdysozoa</taxon>
        <taxon>Arthropoda</taxon>
        <taxon>Hexapoda</taxon>
        <taxon>Insecta</taxon>
        <taxon>Pterygota</taxon>
        <taxon>Neoptera</taxon>
        <taxon>Endopterygota</taxon>
        <taxon>Diptera</taxon>
        <taxon>Brachycera</taxon>
        <taxon>Muscomorpha</taxon>
        <taxon>Tephritoidea</taxon>
        <taxon>Tephritidae</taxon>
        <taxon>Ceratitis</taxon>
        <taxon>Ceratitis</taxon>
    </lineage>
</organism>
<reference evidence="2" key="2">
    <citation type="journal article" date="2014" name="BMC Genomics">
        <title>A genomic perspective to assessing quality of mass-reared SIT flies used in Mediterranean fruit fly (Ceratitis capitata) eradication in California.</title>
        <authorList>
            <person name="Calla B."/>
            <person name="Hall B."/>
            <person name="Hou S."/>
            <person name="Geib S.M."/>
        </authorList>
    </citation>
    <scope>NUCLEOTIDE SEQUENCE</scope>
</reference>
<dbReference type="Gene3D" id="1.10.12.70">
    <property type="match status" value="1"/>
</dbReference>
<dbReference type="InterPro" id="IPR046409">
    <property type="entry name" value="PDC10_dimerisation_sf"/>
</dbReference>
<sequence length="217" mass="23583">MKKISNSSSSNTVYQESKSNLRQSRSASLDEEHEQRRSSLIEHAKSEDQLREEESRVQRRSMHASGVSSNSTPMLSSSSSGGNYNGNAVLSNSTHGDRSSYGAALEVSASPSASAAAVSSSNSNHKLGGNRVMQTNSACLNNFLFPVLTDIQRKYANSSKNSNVTDIGDLKSVLELAERSSPGVSDLFLKEIIHKLVPGYSETRINNIMDRAIRNKK</sequence>
<accession>W8ABM5</accession>
<dbReference type="OrthoDB" id="8693905at2759"/>
<dbReference type="EMBL" id="GAMC01021280">
    <property type="protein sequence ID" value="JAB85275.1"/>
    <property type="molecule type" value="mRNA"/>
</dbReference>
<reference evidence="2" key="1">
    <citation type="submission" date="2013-07" db="EMBL/GenBank/DDBJ databases">
        <authorList>
            <person name="Geib S."/>
        </authorList>
    </citation>
    <scope>NUCLEOTIDE SEQUENCE</scope>
</reference>
<dbReference type="FunFam" id="1.10.12.70:FF:000006">
    <property type="entry name" value="serine/threonine-protein kinase svkA"/>
    <property type="match status" value="1"/>
</dbReference>
<evidence type="ECO:0000256" key="1">
    <source>
        <dbReference type="SAM" id="MobiDB-lite"/>
    </source>
</evidence>
<evidence type="ECO:0000313" key="2">
    <source>
        <dbReference type="EMBL" id="JAB85275.1"/>
    </source>
</evidence>
<feature type="compositionally biased region" description="Low complexity" evidence="1">
    <location>
        <begin position="68"/>
        <end position="87"/>
    </location>
</feature>
<proteinExistence type="evidence at transcript level"/>
<feature type="compositionally biased region" description="Polar residues" evidence="1">
    <location>
        <begin position="1"/>
        <end position="27"/>
    </location>
</feature>
<feature type="compositionally biased region" description="Basic and acidic residues" evidence="1">
    <location>
        <begin position="28"/>
        <end position="57"/>
    </location>
</feature>